<organism evidence="1">
    <name type="scientific">Rhizophora mucronata</name>
    <name type="common">Asiatic mangrove</name>
    <dbReference type="NCBI Taxonomy" id="61149"/>
    <lineage>
        <taxon>Eukaryota</taxon>
        <taxon>Viridiplantae</taxon>
        <taxon>Streptophyta</taxon>
        <taxon>Embryophyta</taxon>
        <taxon>Tracheophyta</taxon>
        <taxon>Spermatophyta</taxon>
        <taxon>Magnoliopsida</taxon>
        <taxon>eudicotyledons</taxon>
        <taxon>Gunneridae</taxon>
        <taxon>Pentapetalae</taxon>
        <taxon>rosids</taxon>
        <taxon>fabids</taxon>
        <taxon>Malpighiales</taxon>
        <taxon>Rhizophoraceae</taxon>
        <taxon>Rhizophora</taxon>
    </lineage>
</organism>
<proteinExistence type="predicted"/>
<reference evidence="1" key="1">
    <citation type="submission" date="2018-02" db="EMBL/GenBank/DDBJ databases">
        <title>Rhizophora mucronata_Transcriptome.</title>
        <authorList>
            <person name="Meera S.P."/>
            <person name="Sreeshan A."/>
            <person name="Augustine A."/>
        </authorList>
    </citation>
    <scope>NUCLEOTIDE SEQUENCE</scope>
    <source>
        <tissue evidence="1">Leaf</tissue>
    </source>
</reference>
<name>A0A2P2NE75_RHIMU</name>
<protein>
    <submittedName>
        <fullName evidence="1">Uncharacterized protein</fullName>
    </submittedName>
</protein>
<sequence length="15" mass="1720">MARTRTTTTQAHFTP</sequence>
<accession>A0A2P2NE75</accession>
<dbReference type="EMBL" id="GGEC01060281">
    <property type="protein sequence ID" value="MBX40765.1"/>
    <property type="molecule type" value="Transcribed_RNA"/>
</dbReference>
<evidence type="ECO:0000313" key="1">
    <source>
        <dbReference type="EMBL" id="MBX40765.1"/>
    </source>
</evidence>